<dbReference type="InterPro" id="IPR050237">
    <property type="entry name" value="ATP-dep_AMP-bd_enzyme"/>
</dbReference>
<dbReference type="EMBL" id="JAHWXS010000001">
    <property type="protein sequence ID" value="MFK5732240.1"/>
    <property type="molecule type" value="Genomic_DNA"/>
</dbReference>
<dbReference type="Gene3D" id="3.30.300.30">
    <property type="match status" value="1"/>
</dbReference>
<feature type="domain" description="AMP-dependent synthetase/ligase" evidence="1">
    <location>
        <begin position="7"/>
        <end position="358"/>
    </location>
</feature>
<dbReference type="Pfam" id="PF00501">
    <property type="entry name" value="AMP-binding"/>
    <property type="match status" value="1"/>
</dbReference>
<dbReference type="Pfam" id="PF13193">
    <property type="entry name" value="AMP-binding_C"/>
    <property type="match status" value="1"/>
</dbReference>
<reference evidence="3 4" key="1">
    <citation type="journal article" date="2012" name="Plant Soil">
        <title>Screening of plant growth-promoting traits in arsenic-resistant bacteria isolated from the rhizosphere of soybean plants from Argentinean agricultural soil.</title>
        <authorList>
            <person name="Wevar Oller A.L."/>
            <person name="Talano M.A."/>
            <person name="Agostini E."/>
        </authorList>
    </citation>
    <scope>NUCLEOTIDE SEQUENCE [LARGE SCALE GENOMIC DNA]</scope>
    <source>
        <strain evidence="3 4">AW4</strain>
    </source>
</reference>
<evidence type="ECO:0000313" key="3">
    <source>
        <dbReference type="EMBL" id="MFK5732240.1"/>
    </source>
</evidence>
<dbReference type="InterPro" id="IPR045851">
    <property type="entry name" value="AMP-bd_C_sf"/>
</dbReference>
<name>A0ABW8NQR6_9PSED</name>
<dbReference type="PANTHER" id="PTHR43767:SF1">
    <property type="entry name" value="NONRIBOSOMAL PEPTIDE SYNTHASE PES1 (EUROFUNG)-RELATED"/>
    <property type="match status" value="1"/>
</dbReference>
<dbReference type="InterPro" id="IPR000873">
    <property type="entry name" value="AMP-dep_synth/lig_dom"/>
</dbReference>
<dbReference type="PANTHER" id="PTHR43767">
    <property type="entry name" value="LONG-CHAIN-FATTY-ACID--COA LIGASE"/>
    <property type="match status" value="1"/>
</dbReference>
<keyword evidence="4" id="KW-1185">Reference proteome</keyword>
<comment type="caution">
    <text evidence="3">The sequence shown here is derived from an EMBL/GenBank/DDBJ whole genome shotgun (WGS) entry which is preliminary data.</text>
</comment>
<dbReference type="SUPFAM" id="SSF56801">
    <property type="entry name" value="Acetyl-CoA synthetase-like"/>
    <property type="match status" value="1"/>
</dbReference>
<dbReference type="Proteomes" id="UP001621534">
    <property type="component" value="Unassembled WGS sequence"/>
</dbReference>
<sequence length="499" mass="53715">MIVGFVEEHATERSDSVALRFDNKVLSYSALAREIDRTVVLLKKAGVSADTTIAVYCENNIEIMVLYYAMSKLGGTFVPINAVLSAAEVSYILGHADVKFLFTDKKLHENAVTAVGDTACSLIEVSEFFSNILPGTEQVEQAEAIKNDFLIIYTSGSTGVPKAVLYSQPAEVAGNASLIDMWEVTPNDKLLVALPLGFLYGLSTAASMALQAGCETIIQRRFHPREALEAFVEHGVTVFQGVPTMFSMMLEYAEQNGLDFDLSSMRAVISAGAPLASDLRTRFESKFGVEIQDYYALTEVRPVFGKFAGDSTPVPTGAIGKASPCVVIKIVDGDGQEVGPGVTGEILVRAPATTSGYYKAPEVSAAAFIDGFFRTGDLGHVDAQGFYYLTGRIKDIIIKGGANIAPAEVEEALLSHPKVVQASVVGVADQKFGELPVAYFVPAQGAQPTPEDLAEYCRLMLAEFKVPSEFIALAEMPLGNTGKIDKKVLLKMWKEKANV</sequence>
<accession>A0ABW8NQR6</accession>
<dbReference type="Gene3D" id="3.40.50.12780">
    <property type="entry name" value="N-terminal domain of ligase-like"/>
    <property type="match status" value="1"/>
</dbReference>
<dbReference type="RefSeq" id="WP_197874094.1">
    <property type="nucleotide sequence ID" value="NZ_JAHWXS010000001.1"/>
</dbReference>
<evidence type="ECO:0000313" key="4">
    <source>
        <dbReference type="Proteomes" id="UP001621534"/>
    </source>
</evidence>
<gene>
    <name evidence="3" type="ORF">KW869_01805</name>
</gene>
<evidence type="ECO:0000259" key="1">
    <source>
        <dbReference type="Pfam" id="PF00501"/>
    </source>
</evidence>
<keyword evidence="3" id="KW-0436">Ligase</keyword>
<organism evidence="3 4">
    <name type="scientific">Pseudomonas urmiensis</name>
    <dbReference type="NCBI Taxonomy" id="2745493"/>
    <lineage>
        <taxon>Bacteria</taxon>
        <taxon>Pseudomonadati</taxon>
        <taxon>Pseudomonadota</taxon>
        <taxon>Gammaproteobacteria</taxon>
        <taxon>Pseudomonadales</taxon>
        <taxon>Pseudomonadaceae</taxon>
        <taxon>Pseudomonas</taxon>
    </lineage>
</organism>
<feature type="domain" description="AMP-binding enzyme C-terminal" evidence="2">
    <location>
        <begin position="408"/>
        <end position="483"/>
    </location>
</feature>
<dbReference type="InterPro" id="IPR042099">
    <property type="entry name" value="ANL_N_sf"/>
</dbReference>
<dbReference type="InterPro" id="IPR025110">
    <property type="entry name" value="AMP-bd_C"/>
</dbReference>
<dbReference type="InterPro" id="IPR020845">
    <property type="entry name" value="AMP-binding_CS"/>
</dbReference>
<dbReference type="PROSITE" id="PS00455">
    <property type="entry name" value="AMP_BINDING"/>
    <property type="match status" value="1"/>
</dbReference>
<proteinExistence type="predicted"/>
<evidence type="ECO:0000259" key="2">
    <source>
        <dbReference type="Pfam" id="PF13193"/>
    </source>
</evidence>
<dbReference type="GO" id="GO:0016874">
    <property type="term" value="F:ligase activity"/>
    <property type="evidence" value="ECO:0007669"/>
    <property type="project" value="UniProtKB-KW"/>
</dbReference>
<protein>
    <submittedName>
        <fullName evidence="3">Acyl--CoA ligase</fullName>
    </submittedName>
</protein>